<name>A0A3P7G6J8_WUCBA</name>
<keyword evidence="3" id="KW-1185">Reference proteome</keyword>
<feature type="transmembrane region" description="Helical" evidence="1">
    <location>
        <begin position="6"/>
        <end position="25"/>
    </location>
</feature>
<keyword evidence="1" id="KW-0472">Membrane</keyword>
<reference evidence="2 3" key="1">
    <citation type="submission" date="2018-11" db="EMBL/GenBank/DDBJ databases">
        <authorList>
            <consortium name="Pathogen Informatics"/>
        </authorList>
    </citation>
    <scope>NUCLEOTIDE SEQUENCE [LARGE SCALE GENOMIC DNA]</scope>
</reference>
<keyword evidence="1" id="KW-0812">Transmembrane</keyword>
<evidence type="ECO:0000313" key="3">
    <source>
        <dbReference type="Proteomes" id="UP000270924"/>
    </source>
</evidence>
<accession>A0A3P7G6J8</accession>
<evidence type="ECO:0000313" key="2">
    <source>
        <dbReference type="EMBL" id="VDM18142.1"/>
    </source>
</evidence>
<dbReference type="InParanoid" id="A0A3P7G6J8"/>
<sequence>MAVEKIVTMVLVTMVTIIIGVVTMVTMTIGKNREKCVSLFLLFFHLQILKFERAY</sequence>
<protein>
    <submittedName>
        <fullName evidence="2">Uncharacterized protein</fullName>
    </submittedName>
</protein>
<dbReference type="EMBL" id="UYWW01010823">
    <property type="protein sequence ID" value="VDM18142.1"/>
    <property type="molecule type" value="Genomic_DNA"/>
</dbReference>
<proteinExistence type="predicted"/>
<dbReference type="Proteomes" id="UP000270924">
    <property type="component" value="Unassembled WGS sequence"/>
</dbReference>
<dbReference type="AlphaFoldDB" id="A0A3P7G6J8"/>
<keyword evidence="1" id="KW-1133">Transmembrane helix</keyword>
<organism evidence="2 3">
    <name type="scientific">Wuchereria bancrofti</name>
    <dbReference type="NCBI Taxonomy" id="6293"/>
    <lineage>
        <taxon>Eukaryota</taxon>
        <taxon>Metazoa</taxon>
        <taxon>Ecdysozoa</taxon>
        <taxon>Nematoda</taxon>
        <taxon>Chromadorea</taxon>
        <taxon>Rhabditida</taxon>
        <taxon>Spirurina</taxon>
        <taxon>Spiruromorpha</taxon>
        <taxon>Filarioidea</taxon>
        <taxon>Onchocercidae</taxon>
        <taxon>Wuchereria</taxon>
    </lineage>
</organism>
<evidence type="ECO:0000256" key="1">
    <source>
        <dbReference type="SAM" id="Phobius"/>
    </source>
</evidence>
<gene>
    <name evidence="2" type="ORF">WBA_LOCUS10008</name>
</gene>